<proteinExistence type="predicted"/>
<keyword evidence="2" id="KW-0808">Transferase</keyword>
<dbReference type="EMBL" id="CP165628">
    <property type="protein sequence ID" value="XDU72695.1"/>
    <property type="molecule type" value="Genomic_DNA"/>
</dbReference>
<keyword evidence="2" id="KW-0012">Acyltransferase</keyword>
<dbReference type="InterPro" id="IPR016181">
    <property type="entry name" value="Acyl_CoA_acyltransferase"/>
</dbReference>
<feature type="domain" description="N-acetyltransferase" evidence="1">
    <location>
        <begin position="13"/>
        <end position="153"/>
    </location>
</feature>
<evidence type="ECO:0000259" key="1">
    <source>
        <dbReference type="Pfam" id="PF13302"/>
    </source>
</evidence>
<dbReference type="GO" id="GO:0016747">
    <property type="term" value="F:acyltransferase activity, transferring groups other than amino-acyl groups"/>
    <property type="evidence" value="ECO:0007669"/>
    <property type="project" value="InterPro"/>
</dbReference>
<protein>
    <submittedName>
        <fullName evidence="2">GNAT family N-acetyltransferase</fullName>
        <ecNumber evidence="2">2.3.-.-</ecNumber>
    </submittedName>
</protein>
<organism evidence="2">
    <name type="scientific">Rouxiella sp. WC2420</name>
    <dbReference type="NCBI Taxonomy" id="3234145"/>
    <lineage>
        <taxon>Bacteria</taxon>
        <taxon>Pseudomonadati</taxon>
        <taxon>Pseudomonadota</taxon>
        <taxon>Gammaproteobacteria</taxon>
        <taxon>Enterobacterales</taxon>
        <taxon>Yersiniaceae</taxon>
        <taxon>Rouxiella</taxon>
    </lineage>
</organism>
<name>A0AB39VQF0_9GAMM</name>
<dbReference type="Pfam" id="PF13302">
    <property type="entry name" value="Acetyltransf_3"/>
    <property type="match status" value="1"/>
</dbReference>
<accession>A0AB39VQF0</accession>
<evidence type="ECO:0000313" key="2">
    <source>
        <dbReference type="EMBL" id="XDU72695.1"/>
    </source>
</evidence>
<reference evidence="2" key="1">
    <citation type="submission" date="2024-07" db="EMBL/GenBank/DDBJ databases">
        <authorList>
            <person name="Biller S.J."/>
        </authorList>
    </citation>
    <scope>NUCLEOTIDE SEQUENCE</scope>
    <source>
        <strain evidence="2">WC2420</strain>
    </source>
</reference>
<dbReference type="AlphaFoldDB" id="A0AB39VQF0"/>
<dbReference type="SUPFAM" id="SSF55729">
    <property type="entry name" value="Acyl-CoA N-acyltransferases (Nat)"/>
    <property type="match status" value="1"/>
</dbReference>
<dbReference type="InterPro" id="IPR051531">
    <property type="entry name" value="N-acetyltransferase"/>
</dbReference>
<sequence>MQPAIIPVLETSRLTLLPLTPEDASVIQRVFPHWEIVKYLANTVPWPFPDHGAHNYVNNVALAAVAQGTGWFWTLRRKEDPSELIGVICLTDTPDNNRGFWLLPSWQKQGLMAEASVAVTDFWFNTLKREVLRSPKASPNKASRRISEASGMRLVRIEKKAYVGGEFDSELWEISRDEWNTLHSKK</sequence>
<dbReference type="RefSeq" id="WP_369789410.1">
    <property type="nucleotide sequence ID" value="NZ_CP165628.1"/>
</dbReference>
<dbReference type="EC" id="2.3.-.-" evidence="2"/>
<dbReference type="InterPro" id="IPR000182">
    <property type="entry name" value="GNAT_dom"/>
</dbReference>
<gene>
    <name evidence="2" type="ORF">AB3G37_00755</name>
</gene>
<dbReference type="Gene3D" id="3.40.630.30">
    <property type="match status" value="1"/>
</dbReference>
<dbReference type="PANTHER" id="PTHR43792">
    <property type="entry name" value="GNAT FAMILY, PUTATIVE (AFU_ORTHOLOGUE AFUA_3G00765)-RELATED-RELATED"/>
    <property type="match status" value="1"/>
</dbReference>